<dbReference type="Gene3D" id="2.30.110.10">
    <property type="entry name" value="Electron Transport, Fmn-binding Protein, Chain A"/>
    <property type="match status" value="1"/>
</dbReference>
<feature type="domain" description="Hemerythrin-like" evidence="4">
    <location>
        <begin position="144"/>
        <end position="267"/>
    </location>
</feature>
<keyword evidence="3" id="KW-0175">Coiled coil</keyword>
<accession>A0A7W0CTH0</accession>
<dbReference type="InterPro" id="IPR004378">
    <property type="entry name" value="F420H2_quin_Rdtase"/>
</dbReference>
<evidence type="ECO:0000256" key="3">
    <source>
        <dbReference type="SAM" id="Coils"/>
    </source>
</evidence>
<name>A0A7W0CTH0_9ACTN</name>
<proteinExistence type="inferred from homology"/>
<dbReference type="SUPFAM" id="SSF50475">
    <property type="entry name" value="FMN-binding split barrel"/>
    <property type="match status" value="1"/>
</dbReference>
<evidence type="ECO:0000256" key="1">
    <source>
        <dbReference type="ARBA" id="ARBA00008710"/>
    </source>
</evidence>
<keyword evidence="6" id="KW-1185">Reference proteome</keyword>
<comment type="similarity">
    <text evidence="1">Belongs to the F420H(2)-dependent quinone reductase family.</text>
</comment>
<dbReference type="GO" id="GO:0005886">
    <property type="term" value="C:plasma membrane"/>
    <property type="evidence" value="ECO:0007669"/>
    <property type="project" value="TreeGrafter"/>
</dbReference>
<dbReference type="InterPro" id="IPR012312">
    <property type="entry name" value="Hemerythrin-like"/>
</dbReference>
<organism evidence="5 6">
    <name type="scientific">Nonomuraea soli</name>
    <dbReference type="NCBI Taxonomy" id="1032476"/>
    <lineage>
        <taxon>Bacteria</taxon>
        <taxon>Bacillati</taxon>
        <taxon>Actinomycetota</taxon>
        <taxon>Actinomycetes</taxon>
        <taxon>Streptosporangiales</taxon>
        <taxon>Streptosporangiaceae</taxon>
        <taxon>Nonomuraea</taxon>
    </lineage>
</organism>
<dbReference type="GO" id="GO:0016491">
    <property type="term" value="F:oxidoreductase activity"/>
    <property type="evidence" value="ECO:0007669"/>
    <property type="project" value="InterPro"/>
</dbReference>
<dbReference type="Pfam" id="PF01814">
    <property type="entry name" value="Hemerythrin"/>
    <property type="match status" value="1"/>
</dbReference>
<feature type="coiled-coil region" evidence="3">
    <location>
        <begin position="212"/>
        <end position="262"/>
    </location>
</feature>
<dbReference type="NCBIfam" id="TIGR00026">
    <property type="entry name" value="hi_GC_TIGR00026"/>
    <property type="match status" value="1"/>
</dbReference>
<dbReference type="EMBL" id="JACDUR010000010">
    <property type="protein sequence ID" value="MBA2896970.1"/>
    <property type="molecule type" value="Genomic_DNA"/>
</dbReference>
<sequence>MFNQQIIDEFRANGGQVAMFPDARLLLLTSTGARSGESHTTPLGYLPDGGERMIVIASAGGSPKHPDWYHNVVAHPLVTVEAGRFTFQAKASVLTGQERDEAFARAVETDQGWAEYERRSGRQLPVVVLETVSSGPPQASSFGEALRMVHDSFRRELALVRKELAASGPKLGAQLRINCLTACQGLHFHHTMEDTGLFPRLVAQHPELDQVMARLREEHEKIAVILAALQELLSAEGAGDVLAEVDRLIEELEAHLDYEEEQLIPILDA</sequence>
<dbReference type="Gene3D" id="1.20.120.520">
    <property type="entry name" value="nmb1532 protein domain like"/>
    <property type="match status" value="1"/>
</dbReference>
<dbReference type="Proteomes" id="UP000530928">
    <property type="component" value="Unassembled WGS sequence"/>
</dbReference>
<dbReference type="GO" id="GO:0070967">
    <property type="term" value="F:coenzyme F420 binding"/>
    <property type="evidence" value="ECO:0007669"/>
    <property type="project" value="TreeGrafter"/>
</dbReference>
<evidence type="ECO:0000313" key="5">
    <source>
        <dbReference type="EMBL" id="MBA2896970.1"/>
    </source>
</evidence>
<dbReference type="AlphaFoldDB" id="A0A7W0CTH0"/>
<evidence type="ECO:0000259" key="4">
    <source>
        <dbReference type="Pfam" id="PF01814"/>
    </source>
</evidence>
<dbReference type="InterPro" id="IPR012349">
    <property type="entry name" value="Split_barrel_FMN-bd"/>
</dbReference>
<protein>
    <submittedName>
        <fullName evidence="5">Deazaflavin-dependent oxidoreductase (Nitroreductase family)</fullName>
    </submittedName>
</protein>
<gene>
    <name evidence="5" type="ORF">HNR30_008366</name>
</gene>
<dbReference type="CDD" id="cd12108">
    <property type="entry name" value="Hr-like"/>
    <property type="match status" value="1"/>
</dbReference>
<evidence type="ECO:0000256" key="2">
    <source>
        <dbReference type="ARBA" id="ARBA00049106"/>
    </source>
</evidence>
<dbReference type="Pfam" id="PF04075">
    <property type="entry name" value="F420H2_quin_red"/>
    <property type="match status" value="1"/>
</dbReference>
<dbReference type="RefSeq" id="WP_312895019.1">
    <property type="nucleotide sequence ID" value="NZ_BAABAM010000010.1"/>
</dbReference>
<comment type="catalytic activity">
    <reaction evidence="2">
        <text>oxidized coenzyme F420-(gamma-L-Glu)(n) + a quinol + H(+) = reduced coenzyme F420-(gamma-L-Glu)(n) + a quinone</text>
        <dbReference type="Rhea" id="RHEA:39663"/>
        <dbReference type="Rhea" id="RHEA-COMP:12939"/>
        <dbReference type="Rhea" id="RHEA-COMP:14378"/>
        <dbReference type="ChEBI" id="CHEBI:15378"/>
        <dbReference type="ChEBI" id="CHEBI:24646"/>
        <dbReference type="ChEBI" id="CHEBI:132124"/>
        <dbReference type="ChEBI" id="CHEBI:133980"/>
        <dbReference type="ChEBI" id="CHEBI:139511"/>
    </reaction>
</comment>
<dbReference type="PANTHER" id="PTHR39428">
    <property type="entry name" value="F420H(2)-DEPENDENT QUINONE REDUCTASE RV1261C"/>
    <property type="match status" value="1"/>
</dbReference>
<dbReference type="PANTHER" id="PTHR39428:SF1">
    <property type="entry name" value="F420H(2)-DEPENDENT QUINONE REDUCTASE RV1261C"/>
    <property type="match status" value="1"/>
</dbReference>
<evidence type="ECO:0000313" key="6">
    <source>
        <dbReference type="Proteomes" id="UP000530928"/>
    </source>
</evidence>
<comment type="caution">
    <text evidence="5">The sequence shown here is derived from an EMBL/GenBank/DDBJ whole genome shotgun (WGS) entry which is preliminary data.</text>
</comment>
<reference evidence="5 6" key="1">
    <citation type="submission" date="2020-07" db="EMBL/GenBank/DDBJ databases">
        <title>Genomic Encyclopedia of Type Strains, Phase IV (KMG-IV): sequencing the most valuable type-strain genomes for metagenomic binning, comparative biology and taxonomic classification.</title>
        <authorList>
            <person name="Goeker M."/>
        </authorList>
    </citation>
    <scope>NUCLEOTIDE SEQUENCE [LARGE SCALE GENOMIC DNA]</scope>
    <source>
        <strain evidence="5 6">DSM 45533</strain>
    </source>
</reference>